<evidence type="ECO:0000313" key="1">
    <source>
        <dbReference type="EMBL" id="EAY26735.1"/>
    </source>
</evidence>
<dbReference type="EMBL" id="AAWS01000031">
    <property type="protein sequence ID" value="EAY26735.1"/>
    <property type="molecule type" value="Genomic_DNA"/>
</dbReference>
<gene>
    <name evidence="1" type="ORF">M23134_02986</name>
</gene>
<dbReference type="AlphaFoldDB" id="A1ZSI7"/>
<dbReference type="Proteomes" id="UP000004095">
    <property type="component" value="Unassembled WGS sequence"/>
</dbReference>
<accession>A1ZSI7</accession>
<keyword evidence="2" id="KW-1185">Reference proteome</keyword>
<reference evidence="1 2" key="1">
    <citation type="submission" date="2007-01" db="EMBL/GenBank/DDBJ databases">
        <authorList>
            <person name="Haygood M."/>
            <person name="Podell S."/>
            <person name="Anderson C."/>
            <person name="Hopkinson B."/>
            <person name="Roe K."/>
            <person name="Barbeau K."/>
            <person name="Gaasterland T."/>
            <person name="Ferriera S."/>
            <person name="Johnson J."/>
            <person name="Kravitz S."/>
            <person name="Beeson K."/>
            <person name="Sutton G."/>
            <person name="Rogers Y.-H."/>
            <person name="Friedman R."/>
            <person name="Frazier M."/>
            <person name="Venter J.C."/>
        </authorList>
    </citation>
    <scope>NUCLEOTIDE SEQUENCE [LARGE SCALE GENOMIC DNA]</scope>
    <source>
        <strain evidence="1 2">ATCC 23134</strain>
    </source>
</reference>
<evidence type="ECO:0000313" key="2">
    <source>
        <dbReference type="Proteomes" id="UP000004095"/>
    </source>
</evidence>
<comment type="caution">
    <text evidence="1">The sequence shown here is derived from an EMBL/GenBank/DDBJ whole genome shotgun (WGS) entry which is preliminary data.</text>
</comment>
<dbReference type="RefSeq" id="WP_002700522.1">
    <property type="nucleotide sequence ID" value="NZ_AAWS01000031.1"/>
</dbReference>
<protein>
    <submittedName>
        <fullName evidence="1">Uncharacterized protein</fullName>
    </submittedName>
</protein>
<proteinExistence type="predicted"/>
<name>A1ZSI7_MICM2</name>
<sequence>MKKFKYHGFILCWWIVFQGVAQPLPQFKKSLQQAQNTRHHFYQIGEVARAKQVRARINASPNTQYFTYSPKVARSALRATKFSSFTLPNGQSIKGNWIVDLVEVPASFYQIQINTSSGKAYRANHTRQKHYRGVVRGQENESIVSMSFLKAK</sequence>
<organism evidence="1 2">
    <name type="scientific">Microscilla marina ATCC 23134</name>
    <dbReference type="NCBI Taxonomy" id="313606"/>
    <lineage>
        <taxon>Bacteria</taxon>
        <taxon>Pseudomonadati</taxon>
        <taxon>Bacteroidota</taxon>
        <taxon>Cytophagia</taxon>
        <taxon>Cytophagales</taxon>
        <taxon>Microscillaceae</taxon>
        <taxon>Microscilla</taxon>
    </lineage>
</organism>